<dbReference type="RefSeq" id="WP_003236473.1">
    <property type="nucleotide sequence ID" value="NZ_AMXN01000001.1"/>
</dbReference>
<evidence type="ECO:0000313" key="2">
    <source>
        <dbReference type="EMBL" id="ELS63356.1"/>
    </source>
</evidence>
<feature type="domain" description="Reverse transcriptase" evidence="1">
    <location>
        <begin position="1"/>
        <end position="361"/>
    </location>
</feature>
<keyword evidence="2" id="KW-0695">RNA-directed DNA polymerase</keyword>
<sequence>MVYNSKGEYASRVFDRVIGYDYIPLLALPNMNEKKYRVKGYKHLDNKKSIEKVKGKIQNPRWVAKHGFYPFMHFEIKFQKYSRKEKKPKEKVRKIFYASHMDSYIYKYYGDKLNNHYNSVVDKLGINEVATAYRNNLSGKSNINFAKEVIDFIKVQQSAYIFVADFTNFFDTLDHRYLKEKIRYVLKKDTLPDDYYNVFKNITRFSYFIKDTIESELKNKYTESEIKNSYKYFTEEEFRSFKHKNIYKNSKSYGIPQGAGISSVCSNIYLLDFDEKLQKYVKGQKGLYRRYCDDLIIVIPIEGDVQDYNYKIHQKIMDDIKEQIPNLEIQPEKTGNYFYTDNQITDLDFNETKLDYLGFSFNGKEVRIREKSLFKYYTRTYRKVRICNRKSKKFGRKSYRRELYKNYSHLGKSKKGHGNFISYVERAQKIFDEDSKTINLMETQVKKHWKNIQSRLEQPE</sequence>
<dbReference type="PROSITE" id="PS50878">
    <property type="entry name" value="RT_POL"/>
    <property type="match status" value="1"/>
</dbReference>
<dbReference type="AlphaFoldDB" id="A0A9W5LME6"/>
<keyword evidence="3" id="KW-1185">Reference proteome</keyword>
<dbReference type="Pfam" id="PF00078">
    <property type="entry name" value="RVT_1"/>
    <property type="match status" value="1"/>
</dbReference>
<dbReference type="InterPro" id="IPR043502">
    <property type="entry name" value="DNA/RNA_pol_sf"/>
</dbReference>
<keyword evidence="2" id="KW-0808">Transferase</keyword>
<evidence type="ECO:0000259" key="1">
    <source>
        <dbReference type="PROSITE" id="PS50878"/>
    </source>
</evidence>
<reference evidence="2 3" key="1">
    <citation type="journal article" date="2014" name="Syst. Appl. Microbiol.">
        <title>Genomic insights into the taxonomic status of the three subspecies of Bacillus subtilis.</title>
        <authorList>
            <person name="Yi H."/>
            <person name="Chun J."/>
            <person name="Cha C.J."/>
        </authorList>
    </citation>
    <scope>NUCLEOTIDE SEQUENCE [LARGE SCALE GENOMIC DNA]</scope>
    <source>
        <strain evidence="2 3">KCTC 13429</strain>
    </source>
</reference>
<dbReference type="SUPFAM" id="SSF56672">
    <property type="entry name" value="DNA/RNA polymerases"/>
    <property type="match status" value="1"/>
</dbReference>
<dbReference type="InterPro" id="IPR000477">
    <property type="entry name" value="RT_dom"/>
</dbReference>
<keyword evidence="2" id="KW-0548">Nucleotidyltransferase</keyword>
<comment type="caution">
    <text evidence="2">The sequence shown here is derived from an EMBL/GenBank/DDBJ whole genome shotgun (WGS) entry which is preliminary data.</text>
</comment>
<dbReference type="CDD" id="cd01651">
    <property type="entry name" value="RT_G2_intron"/>
    <property type="match status" value="1"/>
</dbReference>
<organism evidence="2 3">
    <name type="scientific">Bacillus inaquosorum KCTC 13429</name>
    <dbReference type="NCBI Taxonomy" id="1236548"/>
    <lineage>
        <taxon>Bacteria</taxon>
        <taxon>Bacillati</taxon>
        <taxon>Bacillota</taxon>
        <taxon>Bacilli</taxon>
        <taxon>Bacillales</taxon>
        <taxon>Bacillaceae</taxon>
        <taxon>Bacillus</taxon>
    </lineage>
</organism>
<dbReference type="EMBL" id="AMXN01000001">
    <property type="protein sequence ID" value="ELS63356.1"/>
    <property type="molecule type" value="Genomic_DNA"/>
</dbReference>
<name>A0A9W5LME6_9BACI</name>
<proteinExistence type="predicted"/>
<dbReference type="GO" id="GO:0003964">
    <property type="term" value="F:RNA-directed DNA polymerase activity"/>
    <property type="evidence" value="ECO:0007669"/>
    <property type="project" value="UniProtKB-KW"/>
</dbReference>
<gene>
    <name evidence="2" type="ORF">BSI_07470</name>
</gene>
<accession>A0A9W5LME6</accession>
<evidence type="ECO:0000313" key="3">
    <source>
        <dbReference type="Proteomes" id="UP000011182"/>
    </source>
</evidence>
<dbReference type="Proteomes" id="UP000011182">
    <property type="component" value="Unassembled WGS sequence"/>
</dbReference>
<protein>
    <submittedName>
        <fullName evidence="2">Reverse transcriptase</fullName>
    </submittedName>
</protein>